<evidence type="ECO:0008006" key="3">
    <source>
        <dbReference type="Google" id="ProtNLM"/>
    </source>
</evidence>
<dbReference type="PATRIC" id="fig|1068978.7.peg.3867"/>
<proteinExistence type="predicted"/>
<protein>
    <recommendedName>
        <fullName evidence="3">Haloacid dehalogenase</fullName>
    </recommendedName>
</protein>
<dbReference type="AlphaFoldDB" id="A0A076MYD4"/>
<keyword evidence="2" id="KW-1185">Reference proteome</keyword>
<dbReference type="Proteomes" id="UP000062973">
    <property type="component" value="Chromosome"/>
</dbReference>
<reference evidence="1 2" key="1">
    <citation type="submission" date="2014-07" db="EMBL/GenBank/DDBJ databases">
        <title>Whole Genome Sequence of the Amycolatopsis methanolica 239.</title>
        <authorList>
            <person name="Tang B."/>
        </authorList>
    </citation>
    <scope>NUCLEOTIDE SEQUENCE [LARGE SCALE GENOMIC DNA]</scope>
    <source>
        <strain evidence="1 2">239</strain>
    </source>
</reference>
<dbReference type="EMBL" id="CP009110">
    <property type="protein sequence ID" value="AIJ23710.1"/>
    <property type="molecule type" value="Genomic_DNA"/>
</dbReference>
<evidence type="ECO:0000313" key="1">
    <source>
        <dbReference type="EMBL" id="AIJ23710.1"/>
    </source>
</evidence>
<sequence>MGMRTAYVHRPVGDAPTGSDSFDLQVDGLAGLVTALTAG</sequence>
<dbReference type="HOGENOM" id="CLU_211084_0_0_11"/>
<gene>
    <name evidence="1" type="ORF">AMETH_3618</name>
</gene>
<name>A0A076MYD4_AMYME</name>
<organism evidence="1 2">
    <name type="scientific">Amycolatopsis methanolica 239</name>
    <dbReference type="NCBI Taxonomy" id="1068978"/>
    <lineage>
        <taxon>Bacteria</taxon>
        <taxon>Bacillati</taxon>
        <taxon>Actinomycetota</taxon>
        <taxon>Actinomycetes</taxon>
        <taxon>Pseudonocardiales</taxon>
        <taxon>Pseudonocardiaceae</taxon>
        <taxon>Amycolatopsis</taxon>
        <taxon>Amycolatopsis methanolica group</taxon>
    </lineage>
</organism>
<accession>A0A076MYD4</accession>
<dbReference type="KEGG" id="amq:AMETH_3618"/>
<evidence type="ECO:0000313" key="2">
    <source>
        <dbReference type="Proteomes" id="UP000062973"/>
    </source>
</evidence>